<gene>
    <name evidence="1" type="ORF">LRU_01961</name>
</gene>
<proteinExistence type="predicted"/>
<evidence type="ECO:0000313" key="2">
    <source>
        <dbReference type="Proteomes" id="UP000002971"/>
    </source>
</evidence>
<name>F7R2M9_9LACO</name>
<sequence length="71" mass="8227">MDAGIRFDGQDIYLIEDAVSPETLERAKAMRNVHAERRVRKKKNREDFWTGVAAVEFIDDTIDSLFGKKKK</sequence>
<accession>F7R2M9</accession>
<reference evidence="1 2" key="1">
    <citation type="journal article" date="2011" name="J. Bacteriol.">
        <title>Genome Sequence of Lactobacillus ruminis SPM0211, Isolated from a Fecal Sample from a Healthy Korean.</title>
        <authorList>
            <person name="Lee S."/>
            <person name="Cho Y.J."/>
            <person name="Lee A.H."/>
            <person name="Chun J."/>
            <person name="Ha N.J."/>
            <person name="Ko G."/>
        </authorList>
    </citation>
    <scope>NUCLEOTIDE SEQUENCE [LARGE SCALE GENOMIC DNA]</scope>
    <source>
        <strain evidence="1 2">SPM0211</strain>
    </source>
</reference>
<dbReference type="AlphaFoldDB" id="F7R2M9"/>
<dbReference type="Proteomes" id="UP000002971">
    <property type="component" value="Unassembled WGS sequence"/>
</dbReference>
<evidence type="ECO:0000313" key="1">
    <source>
        <dbReference type="EMBL" id="EGM50279.1"/>
    </source>
</evidence>
<organism evidence="1 2">
    <name type="scientific">Ligilactobacillus ruminis SPM0211</name>
    <dbReference type="NCBI Taxonomy" id="1040964"/>
    <lineage>
        <taxon>Bacteria</taxon>
        <taxon>Bacillati</taxon>
        <taxon>Bacillota</taxon>
        <taxon>Bacilli</taxon>
        <taxon>Lactobacillales</taxon>
        <taxon>Lactobacillaceae</taxon>
        <taxon>Ligilactobacillus</taxon>
    </lineage>
</organism>
<dbReference type="EMBL" id="AFOJ01000007">
    <property type="protein sequence ID" value="EGM50279.1"/>
    <property type="molecule type" value="Genomic_DNA"/>
</dbReference>
<comment type="caution">
    <text evidence="1">The sequence shown here is derived from an EMBL/GenBank/DDBJ whole genome shotgun (WGS) entry which is preliminary data.</text>
</comment>
<protein>
    <submittedName>
        <fullName evidence="1">Uncharacterized protein</fullName>
    </submittedName>
</protein>